<dbReference type="GO" id="GO:0016020">
    <property type="term" value="C:membrane"/>
    <property type="evidence" value="ECO:0007669"/>
    <property type="project" value="UniProtKB-SubCell"/>
</dbReference>
<dbReference type="InterPro" id="IPR016187">
    <property type="entry name" value="CTDL_fold"/>
</dbReference>
<evidence type="ECO:0000256" key="3">
    <source>
        <dbReference type="SAM" id="Phobius"/>
    </source>
</evidence>
<dbReference type="PANTHER" id="PTHR47536:SF1">
    <property type="entry name" value="C-TYPE LECTIN DOMAIN FAMILY 5 MEMBER A"/>
    <property type="match status" value="1"/>
</dbReference>
<dbReference type="InterPro" id="IPR052869">
    <property type="entry name" value="CLEC5A"/>
</dbReference>
<evidence type="ECO:0000259" key="4">
    <source>
        <dbReference type="PROSITE" id="PS50041"/>
    </source>
</evidence>
<accession>A0A8C4Y759</accession>
<dbReference type="SUPFAM" id="SSF56436">
    <property type="entry name" value="C-type lectin-like"/>
    <property type="match status" value="1"/>
</dbReference>
<dbReference type="PROSITE" id="PS50041">
    <property type="entry name" value="C_TYPE_LECTIN_2"/>
    <property type="match status" value="1"/>
</dbReference>
<keyword evidence="2" id="KW-0430">Lectin</keyword>
<dbReference type="InterPro" id="IPR033992">
    <property type="entry name" value="NKR-like_CTLD"/>
</dbReference>
<gene>
    <name evidence="5" type="primary">LOC115636747</name>
</gene>
<feature type="domain" description="C-type lectin" evidence="4">
    <location>
        <begin position="87"/>
        <end position="195"/>
    </location>
</feature>
<dbReference type="OrthoDB" id="7357196at2759"/>
<keyword evidence="6" id="KW-1185">Reference proteome</keyword>
<reference evidence="5" key="1">
    <citation type="submission" date="2025-08" db="UniProtKB">
        <authorList>
            <consortium name="Ensembl"/>
        </authorList>
    </citation>
    <scope>IDENTIFICATION</scope>
</reference>
<keyword evidence="3" id="KW-0812">Transmembrane</keyword>
<evidence type="ECO:0000256" key="1">
    <source>
        <dbReference type="ARBA" id="ARBA00004167"/>
    </source>
</evidence>
<protein>
    <submittedName>
        <fullName evidence="5">C-type lectin domain family 5 member A-like</fullName>
    </submittedName>
</protein>
<proteinExistence type="predicted"/>
<evidence type="ECO:0000256" key="2">
    <source>
        <dbReference type="ARBA" id="ARBA00022734"/>
    </source>
</evidence>
<feature type="transmembrane region" description="Helical" evidence="3">
    <location>
        <begin position="34"/>
        <end position="56"/>
    </location>
</feature>
<dbReference type="SMART" id="SM00034">
    <property type="entry name" value="CLECT"/>
    <property type="match status" value="1"/>
</dbReference>
<dbReference type="InterPro" id="IPR016186">
    <property type="entry name" value="C-type_lectin-like/link_sf"/>
</dbReference>
<evidence type="ECO:0000313" key="5">
    <source>
        <dbReference type="Ensembl" id="ENSGEVP00005021157.1"/>
    </source>
</evidence>
<dbReference type="CDD" id="cd03593">
    <property type="entry name" value="CLECT_NK_receptors_like"/>
    <property type="match status" value="1"/>
</dbReference>
<sequence length="198" mass="22252">MLIPGGNGEQLQSGKLCHFKLFRAKIQNNMNSQLVIPGLIILAIKLVGMSLFIVYFSQIFSTEDATENSWSSTSSGRTDCPIRWTFQRGKCYFFSVQEKTWNASQRACSEANSSLVIINSKEELEFLHSNTKAEDYFIGLSVRGAEGRWKWIDNTELNTDIFMKRLNSDTSACVVIGLTVVGTISCSVPNRWICEKKA</sequence>
<evidence type="ECO:0000313" key="6">
    <source>
        <dbReference type="Proteomes" id="UP000694390"/>
    </source>
</evidence>
<organism evidence="5 6">
    <name type="scientific">Gopherus evgoodei</name>
    <name type="common">Goodes thornscrub tortoise</name>
    <dbReference type="NCBI Taxonomy" id="1825980"/>
    <lineage>
        <taxon>Eukaryota</taxon>
        <taxon>Metazoa</taxon>
        <taxon>Chordata</taxon>
        <taxon>Craniata</taxon>
        <taxon>Vertebrata</taxon>
        <taxon>Euteleostomi</taxon>
        <taxon>Archelosauria</taxon>
        <taxon>Testudinata</taxon>
        <taxon>Testudines</taxon>
        <taxon>Cryptodira</taxon>
        <taxon>Durocryptodira</taxon>
        <taxon>Testudinoidea</taxon>
        <taxon>Testudinidae</taxon>
        <taxon>Gopherus</taxon>
    </lineage>
</organism>
<name>A0A8C4Y759_9SAUR</name>
<dbReference type="GO" id="GO:0030246">
    <property type="term" value="F:carbohydrate binding"/>
    <property type="evidence" value="ECO:0007669"/>
    <property type="project" value="UniProtKB-KW"/>
</dbReference>
<comment type="subcellular location">
    <subcellularLocation>
        <location evidence="1">Membrane</location>
        <topology evidence="1">Single-pass membrane protein</topology>
    </subcellularLocation>
</comment>
<reference evidence="5" key="2">
    <citation type="submission" date="2025-09" db="UniProtKB">
        <authorList>
            <consortium name="Ensembl"/>
        </authorList>
    </citation>
    <scope>IDENTIFICATION</scope>
</reference>
<dbReference type="Gene3D" id="3.10.100.10">
    <property type="entry name" value="Mannose-Binding Protein A, subunit A"/>
    <property type="match status" value="1"/>
</dbReference>
<keyword evidence="3" id="KW-0472">Membrane</keyword>
<dbReference type="GeneTree" id="ENSGT00910000144330"/>
<dbReference type="Ensembl" id="ENSGEVT00005022215.1">
    <property type="protein sequence ID" value="ENSGEVP00005021157.1"/>
    <property type="gene ID" value="ENSGEVG00005015022.1"/>
</dbReference>
<dbReference type="InterPro" id="IPR001304">
    <property type="entry name" value="C-type_lectin-like"/>
</dbReference>
<dbReference type="AlphaFoldDB" id="A0A8C4Y759"/>
<dbReference type="PANTHER" id="PTHR47536">
    <property type="entry name" value="C-TYPE LECTIN DOMAIN FAMILY 5 MEMBER A"/>
    <property type="match status" value="1"/>
</dbReference>
<dbReference type="Proteomes" id="UP000694390">
    <property type="component" value="Unassembled WGS sequence"/>
</dbReference>
<dbReference type="Pfam" id="PF00059">
    <property type="entry name" value="Lectin_C"/>
    <property type="match status" value="1"/>
</dbReference>
<keyword evidence="3" id="KW-1133">Transmembrane helix</keyword>